<dbReference type="Gene3D" id="1.10.287.130">
    <property type="match status" value="1"/>
</dbReference>
<dbReference type="SMART" id="SM00304">
    <property type="entry name" value="HAMP"/>
    <property type="match status" value="1"/>
</dbReference>
<evidence type="ECO:0000256" key="18">
    <source>
        <dbReference type="ARBA" id="ARBA00023016"/>
    </source>
</evidence>
<keyword evidence="12" id="KW-0378">Hydrolase</keyword>
<dbReference type="SMART" id="SM00387">
    <property type="entry name" value="HATPase_c"/>
    <property type="match status" value="1"/>
</dbReference>
<dbReference type="CDD" id="cd00075">
    <property type="entry name" value="HATPase"/>
    <property type="match status" value="1"/>
</dbReference>
<keyword evidence="14" id="KW-0460">Magnesium</keyword>
<evidence type="ECO:0000256" key="3">
    <source>
        <dbReference type="ARBA" id="ARBA00001946"/>
    </source>
</evidence>
<name>A0ABT7DSQ9_9ACTN</name>
<dbReference type="EMBL" id="JASJEU010000020">
    <property type="protein sequence ID" value="MDJ1651215.1"/>
    <property type="molecule type" value="Genomic_DNA"/>
</dbReference>
<keyword evidence="15" id="KW-0904">Protein phosphatase</keyword>
<evidence type="ECO:0000256" key="23">
    <source>
        <dbReference type="SAM" id="Phobius"/>
    </source>
</evidence>
<dbReference type="PROSITE" id="PS50885">
    <property type="entry name" value="HAMP"/>
    <property type="match status" value="1"/>
</dbReference>
<evidence type="ECO:0000256" key="8">
    <source>
        <dbReference type="ARBA" id="ARBA00022679"/>
    </source>
</evidence>
<evidence type="ECO:0000256" key="6">
    <source>
        <dbReference type="ARBA" id="ARBA00022475"/>
    </source>
</evidence>
<evidence type="ECO:0000313" key="26">
    <source>
        <dbReference type="EMBL" id="MDJ1651215.1"/>
    </source>
</evidence>
<feature type="domain" description="HAMP" evidence="25">
    <location>
        <begin position="197"/>
        <end position="249"/>
    </location>
</feature>
<dbReference type="CDD" id="cd00082">
    <property type="entry name" value="HisKA"/>
    <property type="match status" value="1"/>
</dbReference>
<dbReference type="Gene3D" id="3.30.565.10">
    <property type="entry name" value="Histidine kinase-like ATPase, C-terminal domain"/>
    <property type="match status" value="1"/>
</dbReference>
<keyword evidence="19" id="KW-0843">Virulence</keyword>
<keyword evidence="18" id="KW-0346">Stress response</keyword>
<evidence type="ECO:0000256" key="15">
    <source>
        <dbReference type="ARBA" id="ARBA00022912"/>
    </source>
</evidence>
<organism evidence="26 27">
    <name type="scientific">Gordonibacter faecis</name>
    <dbReference type="NCBI Taxonomy" id="3047475"/>
    <lineage>
        <taxon>Bacteria</taxon>
        <taxon>Bacillati</taxon>
        <taxon>Actinomycetota</taxon>
        <taxon>Coriobacteriia</taxon>
        <taxon>Eggerthellales</taxon>
        <taxon>Eggerthellaceae</taxon>
        <taxon>Gordonibacter</taxon>
    </lineage>
</organism>
<evidence type="ECO:0000256" key="2">
    <source>
        <dbReference type="ARBA" id="ARBA00001936"/>
    </source>
</evidence>
<dbReference type="PANTHER" id="PTHR44936">
    <property type="entry name" value="SENSOR PROTEIN CREC"/>
    <property type="match status" value="1"/>
</dbReference>
<dbReference type="Pfam" id="PF00672">
    <property type="entry name" value="HAMP"/>
    <property type="match status" value="1"/>
</dbReference>
<protein>
    <recommendedName>
        <fullName evidence="21">Signal transduction histidine-protein kinase/phosphatase MprB</fullName>
        <ecNumber evidence="5">2.7.13.3</ecNumber>
    </recommendedName>
    <alternativeName>
        <fullName evidence="22">Mycobacterial persistence regulator B</fullName>
    </alternativeName>
</protein>
<keyword evidence="11 26" id="KW-0418">Kinase</keyword>
<dbReference type="InterPro" id="IPR036890">
    <property type="entry name" value="HATPase_C_sf"/>
</dbReference>
<comment type="catalytic activity">
    <reaction evidence="1">
        <text>ATP + protein L-histidine = ADP + protein N-phospho-L-histidine.</text>
        <dbReference type="EC" id="2.7.13.3"/>
    </reaction>
</comment>
<evidence type="ECO:0000256" key="14">
    <source>
        <dbReference type="ARBA" id="ARBA00022842"/>
    </source>
</evidence>
<dbReference type="GO" id="GO:0016301">
    <property type="term" value="F:kinase activity"/>
    <property type="evidence" value="ECO:0007669"/>
    <property type="project" value="UniProtKB-KW"/>
</dbReference>
<feature type="domain" description="Histidine kinase" evidence="24">
    <location>
        <begin position="264"/>
        <end position="479"/>
    </location>
</feature>
<evidence type="ECO:0000256" key="17">
    <source>
        <dbReference type="ARBA" id="ARBA00023012"/>
    </source>
</evidence>
<proteinExistence type="predicted"/>
<evidence type="ECO:0000256" key="21">
    <source>
        <dbReference type="ARBA" id="ARBA00040454"/>
    </source>
</evidence>
<keyword evidence="6" id="KW-1003">Cell membrane</keyword>
<accession>A0ABT7DSQ9</accession>
<dbReference type="SMART" id="SM00388">
    <property type="entry name" value="HisKA"/>
    <property type="match status" value="1"/>
</dbReference>
<keyword evidence="13" id="KW-0067">ATP-binding</keyword>
<comment type="cofactor">
    <cofactor evidence="3">
        <name>Mg(2+)</name>
        <dbReference type="ChEBI" id="CHEBI:18420"/>
    </cofactor>
</comment>
<keyword evidence="27" id="KW-1185">Reference proteome</keyword>
<comment type="subcellular location">
    <subcellularLocation>
        <location evidence="4">Cell membrane</location>
        <topology evidence="4">Multi-pass membrane protein</topology>
    </subcellularLocation>
</comment>
<dbReference type="InterPro" id="IPR003594">
    <property type="entry name" value="HATPase_dom"/>
</dbReference>
<dbReference type="RefSeq" id="WP_283832599.1">
    <property type="nucleotide sequence ID" value="NZ_JASJEU010000020.1"/>
</dbReference>
<dbReference type="SUPFAM" id="SSF158472">
    <property type="entry name" value="HAMP domain-like"/>
    <property type="match status" value="1"/>
</dbReference>
<feature type="transmembrane region" description="Helical" evidence="23">
    <location>
        <begin position="175"/>
        <end position="196"/>
    </location>
</feature>
<dbReference type="Gene3D" id="6.10.340.10">
    <property type="match status" value="1"/>
</dbReference>
<dbReference type="InterPro" id="IPR004358">
    <property type="entry name" value="Sig_transdc_His_kin-like_C"/>
</dbReference>
<keyword evidence="17" id="KW-0902">Two-component regulatory system</keyword>
<evidence type="ECO:0000256" key="1">
    <source>
        <dbReference type="ARBA" id="ARBA00000085"/>
    </source>
</evidence>
<keyword evidence="23" id="KW-0472">Membrane</keyword>
<keyword evidence="7" id="KW-0597">Phosphoprotein</keyword>
<dbReference type="PRINTS" id="PR00344">
    <property type="entry name" value="BCTRLSENSOR"/>
</dbReference>
<comment type="caution">
    <text evidence="26">The sequence shown here is derived from an EMBL/GenBank/DDBJ whole genome shotgun (WGS) entry which is preliminary data.</text>
</comment>
<evidence type="ECO:0000256" key="5">
    <source>
        <dbReference type="ARBA" id="ARBA00012438"/>
    </source>
</evidence>
<feature type="transmembrane region" description="Helical" evidence="23">
    <location>
        <begin position="28"/>
        <end position="54"/>
    </location>
</feature>
<dbReference type="PANTHER" id="PTHR44936:SF9">
    <property type="entry name" value="SENSOR PROTEIN CREC"/>
    <property type="match status" value="1"/>
</dbReference>
<reference evidence="26 27" key="1">
    <citation type="submission" date="2023-05" db="EMBL/GenBank/DDBJ databases">
        <title>Gordonibacter KGMB12511T sp. nov., isolated from faeces of healthy Korean.</title>
        <authorList>
            <person name="Kim H.S."/>
            <person name="Kim J.-S."/>
            <person name="Suh M.K."/>
            <person name="Eom M.K."/>
            <person name="Do H.E."/>
            <person name="Lee J.-S."/>
        </authorList>
    </citation>
    <scope>NUCLEOTIDE SEQUENCE [LARGE SCALE GENOMIC DNA]</scope>
    <source>
        <strain evidence="26 27">KGMB12511</strain>
    </source>
</reference>
<sequence>MREDGVGGVAGSAGGAARRRGLPLSLVILRYFAYVLAATLAVAVAAFVAFAVILNMGVAYPANEGDRALEETSARLAQLASDDPAALDAAIPSCYWWTTFAPDGTRLGGDAPDGKASLSREAAFGGLSVEYGVLSTARYEPVELADGTTCVLAYEYLPQFVSKELRDSLPNPQNVVVAAAVVLFVAALAGIVTRAARVIARKMNPLTEAARRIEGHDLDFSVERSGVREIDDVLGAMDEMRSSLKESLEDQWRSDQERREQMAALAHDLKTPLTVVRGNLDVLLESELPDEERACATDAAAGAARMSDYVRELIDVSRGGAAVFSPTEADVRAFFARVHSQAEALAAAEDVRLTWGEDAQLPETLQMDEALFERAVLNVVANAVEHAPAGSLVEVAVRADESGSVVVEVSDEGPGFSPESLRRACEPFYQGDPARATQGHSGLGLHTAARAATLHGGILHLTNRDPAGARVTLQIPRLSLPTS</sequence>
<evidence type="ECO:0000259" key="25">
    <source>
        <dbReference type="PROSITE" id="PS50885"/>
    </source>
</evidence>
<evidence type="ECO:0000256" key="9">
    <source>
        <dbReference type="ARBA" id="ARBA00022692"/>
    </source>
</evidence>
<dbReference type="Proteomes" id="UP001232750">
    <property type="component" value="Unassembled WGS sequence"/>
</dbReference>
<evidence type="ECO:0000256" key="7">
    <source>
        <dbReference type="ARBA" id="ARBA00022553"/>
    </source>
</evidence>
<evidence type="ECO:0000256" key="4">
    <source>
        <dbReference type="ARBA" id="ARBA00004651"/>
    </source>
</evidence>
<evidence type="ECO:0000259" key="24">
    <source>
        <dbReference type="PROSITE" id="PS50109"/>
    </source>
</evidence>
<evidence type="ECO:0000256" key="13">
    <source>
        <dbReference type="ARBA" id="ARBA00022840"/>
    </source>
</evidence>
<dbReference type="Pfam" id="PF02518">
    <property type="entry name" value="HATPase_c"/>
    <property type="match status" value="1"/>
</dbReference>
<keyword evidence="10" id="KW-0547">Nucleotide-binding</keyword>
<dbReference type="InterPro" id="IPR003661">
    <property type="entry name" value="HisK_dim/P_dom"/>
</dbReference>
<evidence type="ECO:0000256" key="10">
    <source>
        <dbReference type="ARBA" id="ARBA00022741"/>
    </source>
</evidence>
<evidence type="ECO:0000256" key="12">
    <source>
        <dbReference type="ARBA" id="ARBA00022801"/>
    </source>
</evidence>
<evidence type="ECO:0000256" key="16">
    <source>
        <dbReference type="ARBA" id="ARBA00022989"/>
    </source>
</evidence>
<evidence type="ECO:0000256" key="22">
    <source>
        <dbReference type="ARBA" id="ARBA00041776"/>
    </source>
</evidence>
<evidence type="ECO:0000256" key="11">
    <source>
        <dbReference type="ARBA" id="ARBA00022777"/>
    </source>
</evidence>
<keyword evidence="20" id="KW-0464">Manganese</keyword>
<keyword evidence="16 23" id="KW-1133">Transmembrane helix</keyword>
<evidence type="ECO:0000256" key="20">
    <source>
        <dbReference type="ARBA" id="ARBA00023211"/>
    </source>
</evidence>
<dbReference type="SUPFAM" id="SSF47384">
    <property type="entry name" value="Homodimeric domain of signal transducing histidine kinase"/>
    <property type="match status" value="1"/>
</dbReference>
<dbReference type="Pfam" id="PF00512">
    <property type="entry name" value="HisKA"/>
    <property type="match status" value="1"/>
</dbReference>
<dbReference type="PROSITE" id="PS50109">
    <property type="entry name" value="HIS_KIN"/>
    <property type="match status" value="1"/>
</dbReference>
<dbReference type="CDD" id="cd06225">
    <property type="entry name" value="HAMP"/>
    <property type="match status" value="1"/>
</dbReference>
<evidence type="ECO:0000313" key="27">
    <source>
        <dbReference type="Proteomes" id="UP001232750"/>
    </source>
</evidence>
<dbReference type="InterPro" id="IPR050980">
    <property type="entry name" value="2C_sensor_his_kinase"/>
</dbReference>
<dbReference type="InterPro" id="IPR005467">
    <property type="entry name" value="His_kinase_dom"/>
</dbReference>
<keyword evidence="8" id="KW-0808">Transferase</keyword>
<comment type="cofactor">
    <cofactor evidence="2">
        <name>Mn(2+)</name>
        <dbReference type="ChEBI" id="CHEBI:29035"/>
    </cofactor>
</comment>
<dbReference type="InterPro" id="IPR003660">
    <property type="entry name" value="HAMP_dom"/>
</dbReference>
<keyword evidence="9 23" id="KW-0812">Transmembrane</keyword>
<dbReference type="InterPro" id="IPR036097">
    <property type="entry name" value="HisK_dim/P_sf"/>
</dbReference>
<dbReference type="SUPFAM" id="SSF55874">
    <property type="entry name" value="ATPase domain of HSP90 chaperone/DNA topoisomerase II/histidine kinase"/>
    <property type="match status" value="1"/>
</dbReference>
<evidence type="ECO:0000256" key="19">
    <source>
        <dbReference type="ARBA" id="ARBA00023026"/>
    </source>
</evidence>
<gene>
    <name evidence="26" type="ORF">QNJ86_10420</name>
</gene>
<dbReference type="EC" id="2.7.13.3" evidence="5"/>